<reference evidence="1 2" key="1">
    <citation type="submission" date="2019-01" db="EMBL/GenBank/DDBJ databases">
        <title>Insights into ecological role of a new deltaproteobacterial order Candidatus Sinidesulfobacterales (Sva0485) by metagenomics and metatranscriptomics.</title>
        <authorList>
            <person name="Tan S."/>
            <person name="Liu J."/>
            <person name="Fang Y."/>
            <person name="Hedlund B."/>
            <person name="Lian Z.-H."/>
            <person name="Huang L.-Y."/>
            <person name="Li J.-T."/>
            <person name="Huang L.-N."/>
            <person name="Li W.-J."/>
            <person name="Jiang H.-C."/>
            <person name="Dong H.-L."/>
            <person name="Shu W.-S."/>
        </authorList>
    </citation>
    <scope>NUCLEOTIDE SEQUENCE [LARGE SCALE GENOMIC DNA]</scope>
    <source>
        <strain evidence="1">AP4</strain>
    </source>
</reference>
<dbReference type="Proteomes" id="UP000322454">
    <property type="component" value="Unassembled WGS sequence"/>
</dbReference>
<protein>
    <submittedName>
        <fullName evidence="1">Uncharacterized protein</fullName>
    </submittedName>
</protein>
<evidence type="ECO:0000313" key="1">
    <source>
        <dbReference type="EMBL" id="RZV38719.1"/>
    </source>
</evidence>
<dbReference type="AlphaFoldDB" id="A0A520XC04"/>
<dbReference type="EMBL" id="SHMQ01000015">
    <property type="protein sequence ID" value="RZV38719.1"/>
    <property type="molecule type" value="Genomic_DNA"/>
</dbReference>
<dbReference type="Gene3D" id="1.20.120.330">
    <property type="entry name" value="Nucleotidyltransferases domain 2"/>
    <property type="match status" value="1"/>
</dbReference>
<dbReference type="SUPFAM" id="SSF81593">
    <property type="entry name" value="Nucleotidyltransferase substrate binding subunit/domain"/>
    <property type="match status" value="1"/>
</dbReference>
<gene>
    <name evidence="1" type="ORF">EVJ48_06320</name>
</gene>
<proteinExistence type="predicted"/>
<evidence type="ECO:0000313" key="2">
    <source>
        <dbReference type="Proteomes" id="UP000322454"/>
    </source>
</evidence>
<sequence length="182" mass="21384">MNNLYNVYNANINDDIEIAKLISVFKECNENIVYLSLIVNKLKAFMPLTVENYDDLTAIDLVFIDGFISKFIKLQDVIEEKLFRLILINLKENDFNSTNAPFTNVLNKLEKYRIIDSAEEWLNLRNIRNSFAQEYKADLLKRIDALNKCFNNLYNLYDIYVKIKKYAENKLSTLKNIDISCI</sequence>
<organism evidence="1 2">
    <name type="scientific">Candidatus Acidulodesulfobacterium acidiphilum</name>
    <dbReference type="NCBI Taxonomy" id="2597224"/>
    <lineage>
        <taxon>Bacteria</taxon>
        <taxon>Deltaproteobacteria</taxon>
        <taxon>Candidatus Acidulodesulfobacterales</taxon>
        <taxon>Candidatus Acidulodesulfobacterium</taxon>
    </lineage>
</organism>
<name>A0A520XC04_9DELT</name>
<comment type="caution">
    <text evidence="1">The sequence shown here is derived from an EMBL/GenBank/DDBJ whole genome shotgun (WGS) entry which is preliminary data.</text>
</comment>
<accession>A0A520XC04</accession>